<feature type="chain" id="PRO_5013292630" evidence="2">
    <location>
        <begin position="20"/>
        <end position="412"/>
    </location>
</feature>
<reference evidence="3 4" key="2">
    <citation type="submission" date="2017-02" db="EMBL/GenBank/DDBJ databases">
        <title>A genome survey and senescence transcriptome analysis in Lentinula edodes.</title>
        <authorList>
            <person name="Sakamoto Y."/>
            <person name="Nakade K."/>
            <person name="Sato S."/>
            <person name="Yoshida Y."/>
            <person name="Miyazaki K."/>
            <person name="Natsume S."/>
            <person name="Konno N."/>
        </authorList>
    </citation>
    <scope>NUCLEOTIDE SEQUENCE [LARGE SCALE GENOMIC DNA]</scope>
    <source>
        <strain evidence="3 4">NBRC 111202</strain>
    </source>
</reference>
<dbReference type="Proteomes" id="UP000188533">
    <property type="component" value="Unassembled WGS sequence"/>
</dbReference>
<keyword evidence="2" id="KW-0732">Signal</keyword>
<reference evidence="3 4" key="1">
    <citation type="submission" date="2016-08" db="EMBL/GenBank/DDBJ databases">
        <authorList>
            <consortium name="Lentinula edodes genome sequencing consortium"/>
            <person name="Sakamoto Y."/>
            <person name="Nakade K."/>
            <person name="Sato S."/>
            <person name="Yoshida Y."/>
            <person name="Miyazaki K."/>
            <person name="Natsume S."/>
            <person name="Konno N."/>
        </authorList>
    </citation>
    <scope>NUCLEOTIDE SEQUENCE [LARGE SCALE GENOMIC DNA]</scope>
    <source>
        <strain evidence="3 4">NBRC 111202</strain>
    </source>
</reference>
<gene>
    <name evidence="3" type="ORF">LENED_012682</name>
</gene>
<dbReference type="EMBL" id="BDGU01001716">
    <property type="protein sequence ID" value="GAW10421.1"/>
    <property type="molecule type" value="Genomic_DNA"/>
</dbReference>
<accession>A0A1Q3ET64</accession>
<evidence type="ECO:0000313" key="4">
    <source>
        <dbReference type="Proteomes" id="UP000188533"/>
    </source>
</evidence>
<evidence type="ECO:0000313" key="3">
    <source>
        <dbReference type="EMBL" id="GAW10421.1"/>
    </source>
</evidence>
<evidence type="ECO:0000256" key="2">
    <source>
        <dbReference type="SAM" id="SignalP"/>
    </source>
</evidence>
<dbReference type="AlphaFoldDB" id="A0A1Q3ET64"/>
<dbReference type="OrthoDB" id="2153847at2759"/>
<feature type="signal peptide" evidence="2">
    <location>
        <begin position="1"/>
        <end position="19"/>
    </location>
</feature>
<name>A0A1Q3ET64_LENED</name>
<dbReference type="STRING" id="5353.A0A1Q3ET64"/>
<feature type="region of interest" description="Disordered" evidence="1">
    <location>
        <begin position="242"/>
        <end position="261"/>
    </location>
</feature>
<organism evidence="3 4">
    <name type="scientific">Lentinula edodes</name>
    <name type="common">Shiitake mushroom</name>
    <name type="synonym">Lentinus edodes</name>
    <dbReference type="NCBI Taxonomy" id="5353"/>
    <lineage>
        <taxon>Eukaryota</taxon>
        <taxon>Fungi</taxon>
        <taxon>Dikarya</taxon>
        <taxon>Basidiomycota</taxon>
        <taxon>Agaricomycotina</taxon>
        <taxon>Agaricomycetes</taxon>
        <taxon>Agaricomycetidae</taxon>
        <taxon>Agaricales</taxon>
        <taxon>Marasmiineae</taxon>
        <taxon>Omphalotaceae</taxon>
        <taxon>Lentinula</taxon>
    </lineage>
</organism>
<keyword evidence="4" id="KW-1185">Reference proteome</keyword>
<evidence type="ECO:0000256" key="1">
    <source>
        <dbReference type="SAM" id="MobiDB-lite"/>
    </source>
</evidence>
<sequence>MLFKSFVLALAYTAATNIAAPILRREVPQEHSHENILILMRDAIATGSNPQNLGDPVFGLLGDAAAAGGLGDTTDPDCLQQNLADLAFTNAKTAGNVTLMTAALIYRALERNTGSVGLASVACNSTTAVNSEIAAISQHQDPASTGAAATNKAIVLTLAQQIASIGGDPQDALKSGTFAPGTLGDPTAAGNTCDNIVDEGCINADNKLVEDATADEINAAVSGVAASSVAATTAAAATSAATDAASATDSADSTTVTSVSSDGCTTEVTVTSTVTAAAAATSSAAVDVASTCAAPVTVTVTASASASASAATEAVATATSSASTTTTSAAAGQNLQTFTGDVGNTLAPAVTTGGRGFVVAGETGDSFLNLSAALQRSCSIQHNACADAANSGSAAGITVGDCDTQNTQCTAA</sequence>
<comment type="caution">
    <text evidence="3">The sequence shown here is derived from an EMBL/GenBank/DDBJ whole genome shotgun (WGS) entry which is preliminary data.</text>
</comment>
<protein>
    <submittedName>
        <fullName evidence="3">Uncharacterized protein</fullName>
    </submittedName>
</protein>
<proteinExistence type="predicted"/>